<keyword evidence="7" id="KW-0576">Peroxisome</keyword>
<dbReference type="SMART" id="SM00822">
    <property type="entry name" value="PKS_KR"/>
    <property type="match status" value="1"/>
</dbReference>
<dbReference type="InterPro" id="IPR002347">
    <property type="entry name" value="SDR_fam"/>
</dbReference>
<dbReference type="UniPathway" id="UPA00659"/>
<dbReference type="PANTHER" id="PTHR45024">
    <property type="entry name" value="DEHYDROGENASES, SHORT CHAIN"/>
    <property type="match status" value="1"/>
</dbReference>
<dbReference type="AlphaFoldDB" id="T2MFA0"/>
<dbReference type="InterPro" id="IPR036527">
    <property type="entry name" value="SCP2_sterol-bd_dom_sf"/>
</dbReference>
<evidence type="ECO:0000256" key="2">
    <source>
        <dbReference type="ARBA" id="ARBA00005005"/>
    </source>
</evidence>
<dbReference type="Gene3D" id="3.10.129.10">
    <property type="entry name" value="Hotdog Thioesterase"/>
    <property type="match status" value="2"/>
</dbReference>
<dbReference type="GO" id="GO:0018812">
    <property type="term" value="F:3-hydroxyacyl-CoA dehydratase activity"/>
    <property type="evidence" value="ECO:0007669"/>
    <property type="project" value="UniProtKB-ARBA"/>
</dbReference>
<keyword evidence="4" id="KW-0276">Fatty acid metabolism</keyword>
<dbReference type="Pfam" id="PF00106">
    <property type="entry name" value="adh_short"/>
    <property type="match status" value="1"/>
</dbReference>
<comment type="subcellular location">
    <subcellularLocation>
        <location evidence="1">Peroxisome</location>
    </subcellularLocation>
</comment>
<dbReference type="GO" id="GO:0005777">
    <property type="term" value="C:peroxisome"/>
    <property type="evidence" value="ECO:0007669"/>
    <property type="project" value="UniProtKB-SubCell"/>
</dbReference>
<dbReference type="EMBL" id="HAAD01004554">
    <property type="protein sequence ID" value="CDG70786.1"/>
    <property type="molecule type" value="mRNA"/>
</dbReference>
<organism evidence="10">
    <name type="scientific">Hydra vulgaris</name>
    <name type="common">Hydra</name>
    <name type="synonym">Hydra attenuata</name>
    <dbReference type="NCBI Taxonomy" id="6087"/>
    <lineage>
        <taxon>Eukaryota</taxon>
        <taxon>Metazoa</taxon>
        <taxon>Cnidaria</taxon>
        <taxon>Hydrozoa</taxon>
        <taxon>Hydroidolina</taxon>
        <taxon>Anthoathecata</taxon>
        <taxon>Aplanulata</taxon>
        <taxon>Hydridae</taxon>
        <taxon>Hydra</taxon>
    </lineage>
</organism>
<proteinExistence type="evidence at transcript level"/>
<keyword evidence="5" id="KW-0560">Oxidoreductase</keyword>
<feature type="domain" description="Ketoreductase" evidence="9">
    <location>
        <begin position="9"/>
        <end position="197"/>
    </location>
</feature>
<comment type="similarity">
    <text evidence="3">Belongs to the short-chain dehydrogenases/reductases (SDR) family.</text>
</comment>
<dbReference type="Pfam" id="PF22622">
    <property type="entry name" value="MFE-2_hydrat-2_N"/>
    <property type="match status" value="1"/>
</dbReference>
<dbReference type="PRINTS" id="PR00081">
    <property type="entry name" value="GDHRDH"/>
</dbReference>
<dbReference type="Gene3D" id="1.10.287.4290">
    <property type="match status" value="1"/>
</dbReference>
<gene>
    <name evidence="10" type="primary">HSD17B4</name>
</gene>
<keyword evidence="8" id="KW-0456">Lyase</keyword>
<dbReference type="SUPFAM" id="SSF54637">
    <property type="entry name" value="Thioesterase/thiol ester dehydrase-isomerase"/>
    <property type="match status" value="2"/>
</dbReference>
<accession>T2MFA0</accession>
<dbReference type="Gene3D" id="3.40.50.720">
    <property type="entry name" value="NAD(P)-binding Rossmann-like Domain"/>
    <property type="match status" value="1"/>
</dbReference>
<evidence type="ECO:0000256" key="5">
    <source>
        <dbReference type="ARBA" id="ARBA00023002"/>
    </source>
</evidence>
<dbReference type="PRINTS" id="PR00080">
    <property type="entry name" value="SDRFAMILY"/>
</dbReference>
<dbReference type="InterPro" id="IPR057326">
    <property type="entry name" value="KR_dom"/>
</dbReference>
<evidence type="ECO:0000256" key="7">
    <source>
        <dbReference type="ARBA" id="ARBA00023140"/>
    </source>
</evidence>
<dbReference type="InterPro" id="IPR036291">
    <property type="entry name" value="NAD(P)-bd_dom_sf"/>
</dbReference>
<dbReference type="SUPFAM" id="SSF55718">
    <property type="entry name" value="SCP-like"/>
    <property type="match status" value="1"/>
</dbReference>
<dbReference type="InterPro" id="IPR020904">
    <property type="entry name" value="Sc_DH/Rdtase_CS"/>
</dbReference>
<comment type="pathway">
    <text evidence="2">Lipid metabolism; fatty acid beta-oxidation.</text>
</comment>
<evidence type="ECO:0000256" key="3">
    <source>
        <dbReference type="ARBA" id="ARBA00006484"/>
    </source>
</evidence>
<dbReference type="Gene3D" id="3.30.1050.10">
    <property type="entry name" value="SCP2 sterol-binding domain"/>
    <property type="match status" value="1"/>
</dbReference>
<dbReference type="Pfam" id="PF02036">
    <property type="entry name" value="SCP2"/>
    <property type="match status" value="1"/>
</dbReference>
<dbReference type="InterPro" id="IPR002539">
    <property type="entry name" value="MaoC-like_dom"/>
</dbReference>
<dbReference type="SUPFAM" id="SSF51735">
    <property type="entry name" value="NAD(P)-binding Rossmann-fold domains"/>
    <property type="match status" value="1"/>
</dbReference>
<dbReference type="InterPro" id="IPR003033">
    <property type="entry name" value="SCP2_sterol-bd_dom"/>
</dbReference>
<dbReference type="GO" id="GO:0006635">
    <property type="term" value="P:fatty acid beta-oxidation"/>
    <property type="evidence" value="ECO:0007669"/>
    <property type="project" value="UniProtKB-UniPathway"/>
</dbReference>
<evidence type="ECO:0000256" key="4">
    <source>
        <dbReference type="ARBA" id="ARBA00022832"/>
    </source>
</evidence>
<protein>
    <submittedName>
        <fullName evidence="10">Peroxisomal multifunctional enzyme type 2</fullName>
    </submittedName>
</protein>
<sequence length="731" mass="80019">MSSLSFAGRVAVITGAGGGLGREYALEFAKRGAQVVVNDLGGSFKGEGSSTLLADQVVKEIINAGGKAVANYDSVENGEQIIKTAIQEFGKVDILINNAGILRDRSFSKMSDKDWEQIFKVHVDGAFKCTQAVWPYMQKQKFGRIIMTSSPAGLYGNFGQANYSAAKAALIGLMNTLSIEGKKANINVNVIAPLAETRMTADILPGAGLLPEHVAPFVVFMCHESCVDTGIILEAAGGFACKTRLQRSQGIQLRKYIGDKPTVECVQKNWTKISDFSLSCNPRSVQEASNKIMESIGDLPSEPLSTSASLLEKVRSYKFPSITVIYDQNDIIKYALSVGSSLPDDSQFLYEGHANFSAIPTFAAILSQKAVFSELAEGNIPGMDMIDLSKVLHGEQFIEIFKPIPTSGQFTVKGQIRDILDKHKFCQFIIDVNVFDAKNELVCMSQFVLLFIGSKGIGHRGKYDGQKPTLFPPKRKPDHVVEEVTSINQAALYRLNGDFNPLHIDPQISSMLGFEKPLLHGLCTYGYALRHVLKAYANNDASFFKSIKAQFSKPVIPGQTIMTEMWHEANRVYYQVKVKETGDVVIKGGYVDFHKELKGQSSVSASAHSYGIDSSLQSSHAMKKIEDSLKTADEAVLKQINGSFLFQITKENKLAGEWLLNFNQFPVTVTYGVPITKPDVTITINDDDFVLIATGKLNPMQAFSQGKLKAFGKVILALKLGDIFKSVSSKL</sequence>
<dbReference type="InterPro" id="IPR029069">
    <property type="entry name" value="HotDog_dom_sf"/>
</dbReference>
<dbReference type="InterPro" id="IPR051687">
    <property type="entry name" value="Peroxisomal_Beta-Oxidation"/>
</dbReference>
<dbReference type="FunFam" id="3.10.129.10:FF:000013">
    <property type="entry name" value="Peroxisomal multifunctional enzyme type 2"/>
    <property type="match status" value="1"/>
</dbReference>
<evidence type="ECO:0000256" key="1">
    <source>
        <dbReference type="ARBA" id="ARBA00004275"/>
    </source>
</evidence>
<dbReference type="Pfam" id="PF01575">
    <property type="entry name" value="MaoC_dehydratas"/>
    <property type="match status" value="1"/>
</dbReference>
<reference evidence="10" key="1">
    <citation type="journal article" date="2013" name="Genome Biol. Evol.">
        <title>Punctuated emergences of genetic and phenotypic innovations in eumetazoan, bilaterian, euteleostome, and hominidae ancestors.</title>
        <authorList>
            <person name="Wenger Y."/>
            <person name="Galliot B."/>
        </authorList>
    </citation>
    <scope>NUCLEOTIDE SEQUENCE</scope>
    <source>
        <tissue evidence="10">Whole animals</tissue>
    </source>
</reference>
<dbReference type="OrthoDB" id="3592703at2759"/>
<dbReference type="GO" id="GO:0016491">
    <property type="term" value="F:oxidoreductase activity"/>
    <property type="evidence" value="ECO:0007669"/>
    <property type="project" value="UniProtKB-KW"/>
</dbReference>
<dbReference type="CDD" id="cd03448">
    <property type="entry name" value="HDE_HSD"/>
    <property type="match status" value="1"/>
</dbReference>
<dbReference type="PROSITE" id="PS00061">
    <property type="entry name" value="ADH_SHORT"/>
    <property type="match status" value="1"/>
</dbReference>
<evidence type="ECO:0000313" key="10">
    <source>
        <dbReference type="EMBL" id="CDG70786.1"/>
    </source>
</evidence>
<dbReference type="InterPro" id="IPR054357">
    <property type="entry name" value="MFE-2_N"/>
</dbReference>
<dbReference type="CDD" id="cd05353">
    <property type="entry name" value="hydroxyacyl-CoA-like_DH_SDR_c-like"/>
    <property type="match status" value="1"/>
</dbReference>
<dbReference type="PANTHER" id="PTHR45024:SF2">
    <property type="entry name" value="SCP2 DOMAIN-CONTAINING PROTEIN"/>
    <property type="match status" value="1"/>
</dbReference>
<evidence type="ECO:0000256" key="8">
    <source>
        <dbReference type="ARBA" id="ARBA00023239"/>
    </source>
</evidence>
<evidence type="ECO:0000259" key="9">
    <source>
        <dbReference type="SMART" id="SM00822"/>
    </source>
</evidence>
<evidence type="ECO:0000256" key="6">
    <source>
        <dbReference type="ARBA" id="ARBA00023098"/>
    </source>
</evidence>
<keyword evidence="6" id="KW-0443">Lipid metabolism</keyword>
<name>T2MFA0_HYDVU</name>